<reference evidence="5" key="1">
    <citation type="submission" date="2015-11" db="EMBL/GenBank/DDBJ databases">
        <authorList>
            <person name="Holder M.E."/>
            <person name="Ajami N.J."/>
            <person name="Petrosino J.F."/>
        </authorList>
    </citation>
    <scope>NUCLEOTIDE SEQUENCE [LARGE SCALE GENOMIC DNA]</scope>
    <source>
        <strain evidence="5">F0113</strain>
    </source>
</reference>
<gene>
    <name evidence="4" type="ORF">AS203_09705</name>
</gene>
<dbReference type="EMBL" id="CP013195">
    <property type="protein sequence ID" value="ALO49960.1"/>
    <property type="molecule type" value="Genomic_DNA"/>
</dbReference>
<dbReference type="STRING" id="76123.AS203_09705"/>
<dbReference type="SMART" id="SM00028">
    <property type="entry name" value="TPR"/>
    <property type="match status" value="6"/>
</dbReference>
<dbReference type="SUPFAM" id="SSF48452">
    <property type="entry name" value="TPR-like"/>
    <property type="match status" value="2"/>
</dbReference>
<evidence type="ECO:0000256" key="2">
    <source>
        <dbReference type="ARBA" id="ARBA00022803"/>
    </source>
</evidence>
<feature type="region of interest" description="Disordered" evidence="3">
    <location>
        <begin position="259"/>
        <end position="296"/>
    </location>
</feature>
<evidence type="ECO:0000313" key="4">
    <source>
        <dbReference type="EMBL" id="ALO49960.1"/>
    </source>
</evidence>
<keyword evidence="5" id="KW-1185">Reference proteome</keyword>
<proteinExistence type="predicted"/>
<organism evidence="4 5">
    <name type="scientific">Hoylesella enoeca</name>
    <dbReference type="NCBI Taxonomy" id="76123"/>
    <lineage>
        <taxon>Bacteria</taxon>
        <taxon>Pseudomonadati</taxon>
        <taxon>Bacteroidota</taxon>
        <taxon>Bacteroidia</taxon>
        <taxon>Bacteroidales</taxon>
        <taxon>Prevotellaceae</taxon>
        <taxon>Hoylesella</taxon>
    </lineage>
</organism>
<dbReference type="eggNOG" id="COG0457">
    <property type="taxonomic scope" value="Bacteria"/>
</dbReference>
<dbReference type="Gene3D" id="1.25.40.10">
    <property type="entry name" value="Tetratricopeptide repeat domain"/>
    <property type="match status" value="1"/>
</dbReference>
<dbReference type="PANTHER" id="PTHR45586:SF1">
    <property type="entry name" value="LIPOPOLYSACCHARIDE ASSEMBLY PROTEIN B"/>
    <property type="match status" value="1"/>
</dbReference>
<evidence type="ECO:0000256" key="3">
    <source>
        <dbReference type="SAM" id="MobiDB-lite"/>
    </source>
</evidence>
<dbReference type="RefSeq" id="WP_025065315.1">
    <property type="nucleotide sequence ID" value="NZ_CP013195.1"/>
</dbReference>
<dbReference type="PANTHER" id="PTHR45586">
    <property type="entry name" value="TPR REPEAT-CONTAINING PROTEIN PA4667"/>
    <property type="match status" value="1"/>
</dbReference>
<name>A0A0S2KNS1_9BACT</name>
<sequence length="296" mass="33446">MKIFRALFGSKEETPEEKIREEKARSFDTLKYDGVRALRAGEVRFAADCFNHALELQDDLEVRDYLSQALISAGELLPAYEQLQKLADAQPDNAQIWIRMAHVAYMMEDYGAMANTCEKALLLDGENPQIPYLYARACLGQGDTVNAIAMLTKSITLKPDYFDAYLLRGETLLQMDEVVEAEEDVHVLLDHITDNEDVLLLKARIEHRKGDIEKAIATYGKVLDVNPFCIDAFKERGALHLENGDESLAHVDLQQAEALSQQMPEAADRGQTDDGIERQVKQKYKNNDPYGVFSRD</sequence>
<dbReference type="AlphaFoldDB" id="A0A0S2KNS1"/>
<dbReference type="OrthoDB" id="1523851at2"/>
<dbReference type="Proteomes" id="UP000056252">
    <property type="component" value="Chromosome"/>
</dbReference>
<feature type="compositionally biased region" description="Basic and acidic residues" evidence="3">
    <location>
        <begin position="266"/>
        <end position="280"/>
    </location>
</feature>
<evidence type="ECO:0000256" key="1">
    <source>
        <dbReference type="ARBA" id="ARBA00022737"/>
    </source>
</evidence>
<accession>A0A0S2KNS1</accession>
<dbReference type="Pfam" id="PF14559">
    <property type="entry name" value="TPR_19"/>
    <property type="match status" value="1"/>
</dbReference>
<keyword evidence="2" id="KW-0802">TPR repeat</keyword>
<dbReference type="InterPro" id="IPR051012">
    <property type="entry name" value="CellSynth/LPSAsmb/PSIAsmb"/>
</dbReference>
<keyword evidence="1" id="KW-0677">Repeat</keyword>
<evidence type="ECO:0000313" key="5">
    <source>
        <dbReference type="Proteomes" id="UP000056252"/>
    </source>
</evidence>
<dbReference type="KEGG" id="peo:AS203_09705"/>
<dbReference type="InterPro" id="IPR011990">
    <property type="entry name" value="TPR-like_helical_dom_sf"/>
</dbReference>
<dbReference type="InterPro" id="IPR019734">
    <property type="entry name" value="TPR_rpt"/>
</dbReference>
<protein>
    <submittedName>
        <fullName evidence="4">Uncharacterized protein</fullName>
    </submittedName>
</protein>